<dbReference type="Pfam" id="PF05340">
    <property type="entry name" value="DUF740"/>
    <property type="match status" value="1"/>
</dbReference>
<reference evidence="3" key="1">
    <citation type="journal article" date="2019" name="Curr. Biol.">
        <title>Genome Sequence of Striga asiatica Provides Insight into the Evolution of Plant Parasitism.</title>
        <authorList>
            <person name="Yoshida S."/>
            <person name="Kim S."/>
            <person name="Wafula E.K."/>
            <person name="Tanskanen J."/>
            <person name="Kim Y.M."/>
            <person name="Honaas L."/>
            <person name="Yang Z."/>
            <person name="Spallek T."/>
            <person name="Conn C.E."/>
            <person name="Ichihashi Y."/>
            <person name="Cheong K."/>
            <person name="Cui S."/>
            <person name="Der J.P."/>
            <person name="Gundlach H."/>
            <person name="Jiao Y."/>
            <person name="Hori C."/>
            <person name="Ishida J.K."/>
            <person name="Kasahara H."/>
            <person name="Kiba T."/>
            <person name="Kim M.S."/>
            <person name="Koo N."/>
            <person name="Laohavisit A."/>
            <person name="Lee Y.H."/>
            <person name="Lumba S."/>
            <person name="McCourt P."/>
            <person name="Mortimer J.C."/>
            <person name="Mutuku J.M."/>
            <person name="Nomura T."/>
            <person name="Sasaki-Sekimoto Y."/>
            <person name="Seto Y."/>
            <person name="Wang Y."/>
            <person name="Wakatake T."/>
            <person name="Sakakibara H."/>
            <person name="Demura T."/>
            <person name="Yamaguchi S."/>
            <person name="Yoneyama K."/>
            <person name="Manabe R.I."/>
            <person name="Nelson D.C."/>
            <person name="Schulman A.H."/>
            <person name="Timko M.P."/>
            <person name="dePamphilis C.W."/>
            <person name="Choi D."/>
            <person name="Shirasu K."/>
        </authorList>
    </citation>
    <scope>NUCLEOTIDE SEQUENCE [LARGE SCALE GENOMIC DNA]</scope>
    <source>
        <strain evidence="3">cv. UVA1</strain>
    </source>
</reference>
<dbReference type="OrthoDB" id="1924480at2759"/>
<feature type="non-terminal residue" evidence="2">
    <location>
        <position position="1"/>
    </location>
</feature>
<gene>
    <name evidence="2" type="ORF">STAS_15248</name>
</gene>
<sequence length="202" mass="23392">KKTRTHTHKSYTQLQTSHKTQTEPVNNKYIKDERCNFHPGEFVIGICALCLNEKLLILASKQGPNHLHRQTHKNFSTKQKISPAAKIKKIFSLLNLVEPRKRKSDHNCHSSYSASPDDSFISFKIEDNGDASWDKGSKIPKIPLDQQCEEANKVKRVVEHAKPRVVLKWRRRIGHIFQVIRLKKPTKGSMWHVSTKRRRSKG</sequence>
<keyword evidence="3" id="KW-1185">Reference proteome</keyword>
<dbReference type="Proteomes" id="UP000325081">
    <property type="component" value="Unassembled WGS sequence"/>
</dbReference>
<dbReference type="InterPro" id="IPR008004">
    <property type="entry name" value="OCTOPUS-like"/>
</dbReference>
<feature type="compositionally biased region" description="Polar residues" evidence="1">
    <location>
        <begin position="10"/>
        <end position="24"/>
    </location>
</feature>
<proteinExistence type="predicted"/>
<comment type="caution">
    <text evidence="2">The sequence shown here is derived from an EMBL/GenBank/DDBJ whole genome shotgun (WGS) entry which is preliminary data.</text>
</comment>
<evidence type="ECO:0000313" key="3">
    <source>
        <dbReference type="Proteomes" id="UP000325081"/>
    </source>
</evidence>
<protein>
    <submittedName>
        <fullName evidence="2">Beta-galactosidase-1-like protein</fullName>
    </submittedName>
</protein>
<evidence type="ECO:0000256" key="1">
    <source>
        <dbReference type="SAM" id="MobiDB-lite"/>
    </source>
</evidence>
<evidence type="ECO:0000313" key="2">
    <source>
        <dbReference type="EMBL" id="GER38731.1"/>
    </source>
</evidence>
<dbReference type="EMBL" id="BKCP01005516">
    <property type="protein sequence ID" value="GER38731.1"/>
    <property type="molecule type" value="Genomic_DNA"/>
</dbReference>
<accession>A0A5A7Q1F9</accession>
<dbReference type="PANTHER" id="PTHR35995">
    <property type="entry name" value="OS04G0690500 PROTEIN"/>
    <property type="match status" value="1"/>
</dbReference>
<dbReference type="PANTHER" id="PTHR35995:SF1">
    <property type="entry name" value="OS04G0690500 PROTEIN"/>
    <property type="match status" value="1"/>
</dbReference>
<feature type="region of interest" description="Disordered" evidence="1">
    <location>
        <begin position="1"/>
        <end position="24"/>
    </location>
</feature>
<dbReference type="AlphaFoldDB" id="A0A5A7Q1F9"/>
<organism evidence="2 3">
    <name type="scientific">Striga asiatica</name>
    <name type="common">Asiatic witchweed</name>
    <name type="synonym">Buchnera asiatica</name>
    <dbReference type="NCBI Taxonomy" id="4170"/>
    <lineage>
        <taxon>Eukaryota</taxon>
        <taxon>Viridiplantae</taxon>
        <taxon>Streptophyta</taxon>
        <taxon>Embryophyta</taxon>
        <taxon>Tracheophyta</taxon>
        <taxon>Spermatophyta</taxon>
        <taxon>Magnoliopsida</taxon>
        <taxon>eudicotyledons</taxon>
        <taxon>Gunneridae</taxon>
        <taxon>Pentapetalae</taxon>
        <taxon>asterids</taxon>
        <taxon>lamiids</taxon>
        <taxon>Lamiales</taxon>
        <taxon>Orobanchaceae</taxon>
        <taxon>Buchnereae</taxon>
        <taxon>Striga</taxon>
    </lineage>
</organism>
<name>A0A5A7Q1F9_STRAF</name>